<proteinExistence type="predicted"/>
<evidence type="ECO:0000313" key="2">
    <source>
        <dbReference type="EMBL" id="ABN08490.1"/>
    </source>
</evidence>
<name>Q2HUD7_MEDTR</name>
<dbReference type="EMBL" id="AC149204">
    <property type="protein sequence ID" value="ABD28697.1"/>
    <property type="molecule type" value="Genomic_DNA"/>
</dbReference>
<sequence length="70" mass="7924">MKFIGELDELHGISTDIHSLSRLNTSICWQQSRLNWLRDGDANSKKFHSILTARRRLNSLSSISVDGVVV</sequence>
<reference evidence="1" key="2">
    <citation type="submission" date="2007-03" db="EMBL/GenBank/DDBJ databases">
        <authorList>
            <consortium name="The International Medicago Genome Annotation Group"/>
        </authorList>
    </citation>
    <scope>NUCLEOTIDE SEQUENCE</scope>
</reference>
<protein>
    <recommendedName>
        <fullName evidence="3">Endonuclease/exonuclease/phosphatase family protein</fullName>
    </recommendedName>
</protein>
<gene>
    <name evidence="1" type="ORF">MtrDRAFT_AC149204g1v2</name>
    <name evidence="2" type="ORF">MtrDRAFT_AC157473g5v2</name>
</gene>
<evidence type="ECO:0000313" key="1">
    <source>
        <dbReference type="EMBL" id="ABD28697.1"/>
    </source>
</evidence>
<dbReference type="EMBL" id="AC157473">
    <property type="protein sequence ID" value="ABN08490.1"/>
    <property type="molecule type" value="Genomic_DNA"/>
</dbReference>
<dbReference type="AlphaFoldDB" id="Q2HUD7"/>
<evidence type="ECO:0008006" key="3">
    <source>
        <dbReference type="Google" id="ProtNLM"/>
    </source>
</evidence>
<reference evidence="1" key="1">
    <citation type="submission" date="2004-05" db="EMBL/GenBank/DDBJ databases">
        <authorList>
            <person name="Town C.D."/>
        </authorList>
    </citation>
    <scope>NUCLEOTIDE SEQUENCE</scope>
</reference>
<accession>Q2HUD7</accession>
<organism evidence="1">
    <name type="scientific">Medicago truncatula</name>
    <name type="common">Barrel medic</name>
    <name type="synonym">Medicago tribuloides</name>
    <dbReference type="NCBI Taxonomy" id="3880"/>
    <lineage>
        <taxon>Eukaryota</taxon>
        <taxon>Viridiplantae</taxon>
        <taxon>Streptophyta</taxon>
        <taxon>Embryophyta</taxon>
        <taxon>Tracheophyta</taxon>
        <taxon>Spermatophyta</taxon>
        <taxon>Magnoliopsida</taxon>
        <taxon>eudicotyledons</taxon>
        <taxon>Gunneridae</taxon>
        <taxon>Pentapetalae</taxon>
        <taxon>rosids</taxon>
        <taxon>fabids</taxon>
        <taxon>Fabales</taxon>
        <taxon>Fabaceae</taxon>
        <taxon>Papilionoideae</taxon>
        <taxon>50 kb inversion clade</taxon>
        <taxon>NPAAA clade</taxon>
        <taxon>Hologalegina</taxon>
        <taxon>IRL clade</taxon>
        <taxon>Trifolieae</taxon>
        <taxon>Medicago</taxon>
    </lineage>
</organism>